<organism evidence="1 2">
    <name type="scientific">Gluconobacter wancherniae NBRC 103581</name>
    <dbReference type="NCBI Taxonomy" id="656744"/>
    <lineage>
        <taxon>Bacteria</taxon>
        <taxon>Pseudomonadati</taxon>
        <taxon>Pseudomonadota</taxon>
        <taxon>Alphaproteobacteria</taxon>
        <taxon>Acetobacterales</taxon>
        <taxon>Acetobacteraceae</taxon>
        <taxon>Gluconobacter</taxon>
    </lineage>
</organism>
<dbReference type="EMBL" id="BJUZ01000002">
    <property type="protein sequence ID" value="GEK94165.1"/>
    <property type="molecule type" value="Genomic_DNA"/>
</dbReference>
<dbReference type="AlphaFoldDB" id="A0A511B127"/>
<sequence>MSTLRDLRTEELTYVSGGYCGWGNSYRQPSWGGCFSINNTRIGAQIGATAGYVAGVFNFAVDALSGASNGILTSDLKDIGNFIKIGAQYGAQNGINGALSLYQNVLSAINTSLQSPTVLGITFPPPSASQS</sequence>
<dbReference type="RefSeq" id="WP_146796988.1">
    <property type="nucleotide sequence ID" value="NZ_BARC01000006.1"/>
</dbReference>
<gene>
    <name evidence="1" type="ORF">GWA01_19350</name>
</gene>
<dbReference type="Proteomes" id="UP000321230">
    <property type="component" value="Unassembled WGS sequence"/>
</dbReference>
<keyword evidence="2" id="KW-1185">Reference proteome</keyword>
<name>A0A511B127_9PROT</name>
<reference evidence="1 2" key="1">
    <citation type="submission" date="2019-07" db="EMBL/GenBank/DDBJ databases">
        <title>Whole genome shotgun sequence of Gluconobacter wancherniae NBRC 103581.</title>
        <authorList>
            <person name="Hosoyama A."/>
            <person name="Uohara A."/>
            <person name="Ohji S."/>
            <person name="Ichikawa N."/>
        </authorList>
    </citation>
    <scope>NUCLEOTIDE SEQUENCE [LARGE SCALE GENOMIC DNA]</scope>
    <source>
        <strain evidence="1 2">NBRC 103581</strain>
    </source>
</reference>
<comment type="caution">
    <text evidence="1">The sequence shown here is derived from an EMBL/GenBank/DDBJ whole genome shotgun (WGS) entry which is preliminary data.</text>
</comment>
<protein>
    <submittedName>
        <fullName evidence="1">Uncharacterized protein</fullName>
    </submittedName>
</protein>
<proteinExistence type="predicted"/>
<accession>A0A511B127</accession>
<evidence type="ECO:0000313" key="1">
    <source>
        <dbReference type="EMBL" id="GEK94165.1"/>
    </source>
</evidence>
<evidence type="ECO:0000313" key="2">
    <source>
        <dbReference type="Proteomes" id="UP000321230"/>
    </source>
</evidence>